<reference evidence="2 3" key="1">
    <citation type="journal article" date="2016" name="Nat. Commun.">
        <title>Thousands of microbial genomes shed light on interconnected biogeochemical processes in an aquifer system.</title>
        <authorList>
            <person name="Anantharaman K."/>
            <person name="Brown C.T."/>
            <person name="Hug L.A."/>
            <person name="Sharon I."/>
            <person name="Castelle C.J."/>
            <person name="Probst A.J."/>
            <person name="Thomas B.C."/>
            <person name="Singh A."/>
            <person name="Wilkins M.J."/>
            <person name="Karaoz U."/>
            <person name="Brodie E.L."/>
            <person name="Williams K.H."/>
            <person name="Hubbard S.S."/>
            <person name="Banfield J.F."/>
        </authorList>
    </citation>
    <scope>NUCLEOTIDE SEQUENCE [LARGE SCALE GENOMIC DNA]</scope>
</reference>
<dbReference type="STRING" id="1802202.A2730_03270"/>
<dbReference type="Gene3D" id="2.40.10.120">
    <property type="match status" value="1"/>
</dbReference>
<proteinExistence type="predicted"/>
<dbReference type="PANTHER" id="PTHR22939:SF129">
    <property type="entry name" value="SERINE PROTEASE HTRA2, MITOCHONDRIAL"/>
    <property type="match status" value="1"/>
</dbReference>
<protein>
    <recommendedName>
        <fullName evidence="4">Serine protease</fullName>
    </recommendedName>
</protein>
<keyword evidence="1" id="KW-1133">Transmembrane helix</keyword>
<organism evidence="2 3">
    <name type="scientific">Candidatus Staskawiczbacteria bacterium RIFCSPHIGHO2_01_FULL_39_25</name>
    <dbReference type="NCBI Taxonomy" id="1802202"/>
    <lineage>
        <taxon>Bacteria</taxon>
        <taxon>Candidatus Staskawicziibacteriota</taxon>
    </lineage>
</organism>
<dbReference type="InterPro" id="IPR009003">
    <property type="entry name" value="Peptidase_S1_PA"/>
</dbReference>
<dbReference type="EMBL" id="MHOO01000008">
    <property type="protein sequence ID" value="OGZ64124.1"/>
    <property type="molecule type" value="Genomic_DNA"/>
</dbReference>
<accession>A0A1G2HNL5</accession>
<keyword evidence="1" id="KW-0812">Transmembrane</keyword>
<name>A0A1G2HNL5_9BACT</name>
<evidence type="ECO:0008006" key="4">
    <source>
        <dbReference type="Google" id="ProtNLM"/>
    </source>
</evidence>
<dbReference type="AlphaFoldDB" id="A0A1G2HNL5"/>
<evidence type="ECO:0000256" key="1">
    <source>
        <dbReference type="SAM" id="Phobius"/>
    </source>
</evidence>
<dbReference type="Pfam" id="PF13365">
    <property type="entry name" value="Trypsin_2"/>
    <property type="match status" value="1"/>
</dbReference>
<evidence type="ECO:0000313" key="3">
    <source>
        <dbReference type="Proteomes" id="UP000176855"/>
    </source>
</evidence>
<comment type="caution">
    <text evidence="2">The sequence shown here is derived from an EMBL/GenBank/DDBJ whole genome shotgun (WGS) entry which is preliminary data.</text>
</comment>
<sequence length="237" mass="25883">MIKFIFTTIWAFIVGVLGALVFVVFLLPYLLTDSSFENFQFVKDFKEGKIVVNQKESIYIQENFAIEEAIKRVDTSVVTIQSSAFGLRSGLIVTSDGLVVTLANAIPLNGNFKVFLEGESVAFTVVKVDSKNNLALLKIDKNNLQTVGFANIDKVRLGQKVFLLASMSTAQDNWIANEGIIRKMNENSIQTSITESKVVVGGPLFNASGELVGLNFIDAEGKISAIPINKIQSLLGL</sequence>
<gene>
    <name evidence="2" type="ORF">A2730_03270</name>
</gene>
<feature type="transmembrane region" description="Helical" evidence="1">
    <location>
        <begin position="9"/>
        <end position="31"/>
    </location>
</feature>
<evidence type="ECO:0000313" key="2">
    <source>
        <dbReference type="EMBL" id="OGZ64124.1"/>
    </source>
</evidence>
<dbReference type="SUPFAM" id="SSF50494">
    <property type="entry name" value="Trypsin-like serine proteases"/>
    <property type="match status" value="1"/>
</dbReference>
<dbReference type="Proteomes" id="UP000176855">
    <property type="component" value="Unassembled WGS sequence"/>
</dbReference>
<dbReference type="PANTHER" id="PTHR22939">
    <property type="entry name" value="SERINE PROTEASE FAMILY S1C HTRA-RELATED"/>
    <property type="match status" value="1"/>
</dbReference>
<keyword evidence="1" id="KW-0472">Membrane</keyword>